<sequence>MLLTGTCNGCVNFLSLFLALGETLEAHMEGNSSLLVTNDVSVAYDITHRAKHFSLQEES</sequence>
<keyword evidence="2" id="KW-1185">Reference proteome</keyword>
<dbReference type="EMBL" id="BNJF01000001">
    <property type="protein sequence ID" value="GHO42074.1"/>
    <property type="molecule type" value="Genomic_DNA"/>
</dbReference>
<dbReference type="AlphaFoldDB" id="A0A8J3HR45"/>
<protein>
    <submittedName>
        <fullName evidence="1">Uncharacterized protein</fullName>
    </submittedName>
</protein>
<proteinExistence type="predicted"/>
<comment type="caution">
    <text evidence="1">The sequence shown here is derived from an EMBL/GenBank/DDBJ whole genome shotgun (WGS) entry which is preliminary data.</text>
</comment>
<evidence type="ECO:0000313" key="1">
    <source>
        <dbReference type="EMBL" id="GHO42074.1"/>
    </source>
</evidence>
<dbReference type="Proteomes" id="UP000612362">
    <property type="component" value="Unassembled WGS sequence"/>
</dbReference>
<gene>
    <name evidence="1" type="ORF">KSX_02370</name>
</gene>
<evidence type="ECO:0000313" key="2">
    <source>
        <dbReference type="Proteomes" id="UP000612362"/>
    </source>
</evidence>
<reference evidence="1" key="1">
    <citation type="submission" date="2020-10" db="EMBL/GenBank/DDBJ databases">
        <title>Taxonomic study of unclassified bacteria belonging to the class Ktedonobacteria.</title>
        <authorList>
            <person name="Yabe S."/>
            <person name="Wang C.M."/>
            <person name="Zheng Y."/>
            <person name="Sakai Y."/>
            <person name="Cavaletti L."/>
            <person name="Monciardini P."/>
            <person name="Donadio S."/>
        </authorList>
    </citation>
    <scope>NUCLEOTIDE SEQUENCE</scope>
    <source>
        <strain evidence="1">SOSP1-1</strain>
    </source>
</reference>
<accession>A0A8J3HR45</accession>
<name>A0A8J3HR45_9CHLR</name>
<organism evidence="1 2">
    <name type="scientific">Ktedonospora formicarum</name>
    <dbReference type="NCBI Taxonomy" id="2778364"/>
    <lineage>
        <taxon>Bacteria</taxon>
        <taxon>Bacillati</taxon>
        <taxon>Chloroflexota</taxon>
        <taxon>Ktedonobacteria</taxon>
        <taxon>Ktedonobacterales</taxon>
        <taxon>Ktedonobacteraceae</taxon>
        <taxon>Ktedonospora</taxon>
    </lineage>
</organism>